<dbReference type="SUPFAM" id="SSF57701">
    <property type="entry name" value="Zn2/Cys6 DNA-binding domain"/>
    <property type="match status" value="1"/>
</dbReference>
<dbReference type="InterPro" id="IPR036864">
    <property type="entry name" value="Zn2-C6_fun-type_DNA-bd_sf"/>
</dbReference>
<gene>
    <name evidence="4" type="ORF">F503_04684</name>
</gene>
<evidence type="ECO:0000256" key="1">
    <source>
        <dbReference type="ARBA" id="ARBA00023242"/>
    </source>
</evidence>
<dbReference type="InterPro" id="IPR052400">
    <property type="entry name" value="Zn2-C6_fungal_TF"/>
</dbReference>
<dbReference type="Proteomes" id="UP000016923">
    <property type="component" value="Unassembled WGS sequence"/>
</dbReference>
<dbReference type="Pfam" id="PF00172">
    <property type="entry name" value="Zn_clus"/>
    <property type="match status" value="1"/>
</dbReference>
<dbReference type="Gene3D" id="4.10.240.10">
    <property type="entry name" value="Zn(2)-C6 fungal-type DNA-binding domain"/>
    <property type="match status" value="1"/>
</dbReference>
<proteinExistence type="predicted"/>
<dbReference type="PANTHER" id="PTHR47657:SF7">
    <property type="entry name" value="STEROL REGULATORY ELEMENT-BINDING PROTEIN ECM22"/>
    <property type="match status" value="1"/>
</dbReference>
<evidence type="ECO:0000313" key="4">
    <source>
        <dbReference type="EMBL" id="EPE04169.1"/>
    </source>
</evidence>
<organism evidence="4 5">
    <name type="scientific">Ophiostoma piceae (strain UAMH 11346)</name>
    <name type="common">Sap stain fungus</name>
    <dbReference type="NCBI Taxonomy" id="1262450"/>
    <lineage>
        <taxon>Eukaryota</taxon>
        <taxon>Fungi</taxon>
        <taxon>Dikarya</taxon>
        <taxon>Ascomycota</taxon>
        <taxon>Pezizomycotina</taxon>
        <taxon>Sordariomycetes</taxon>
        <taxon>Sordariomycetidae</taxon>
        <taxon>Ophiostomatales</taxon>
        <taxon>Ophiostomataceae</taxon>
        <taxon>Ophiostoma</taxon>
    </lineage>
</organism>
<dbReference type="InterPro" id="IPR001138">
    <property type="entry name" value="Zn2Cys6_DnaBD"/>
</dbReference>
<evidence type="ECO:0000313" key="5">
    <source>
        <dbReference type="Proteomes" id="UP000016923"/>
    </source>
</evidence>
<dbReference type="EMBL" id="KE148162">
    <property type="protein sequence ID" value="EPE04169.1"/>
    <property type="molecule type" value="Genomic_DNA"/>
</dbReference>
<sequence>MPPQEQPRRRRQHKRSRNGCYTCKQRHIRCDEQVPICTNCLVRGGACGYPSKNGDSAPDSNGEASGDSSETLAIDPGHDLTPDLDLDFDLDLDLESIDPRWATLGDFDFDVDTFMPRGAYIDPASSDFHGYDYFNTPALPQSADLTDHPQFQMLTHSLVPQSPSTMDDTRDSNNTTDSIKNNTGLARSCLLLSAMHYAWVHGSLGDAEETFLYHKGEAIREINLHISSPAASDMCANTMAALALAETGIGDVEAAQAHLNGLVTLVNWQHPEDWREQLNGLFHNIILVYIEYLQTGSL</sequence>
<dbReference type="PROSITE" id="PS00463">
    <property type="entry name" value="ZN2_CY6_FUNGAL_1"/>
    <property type="match status" value="1"/>
</dbReference>
<accession>S3BSA4</accession>
<dbReference type="SMART" id="SM00066">
    <property type="entry name" value="GAL4"/>
    <property type="match status" value="1"/>
</dbReference>
<dbReference type="AlphaFoldDB" id="S3BSA4"/>
<keyword evidence="1" id="KW-0539">Nucleus</keyword>
<dbReference type="VEuPathDB" id="FungiDB:F503_04684"/>
<protein>
    <submittedName>
        <fullName evidence="4">Zinc c6 finger domain protein</fullName>
    </submittedName>
</protein>
<evidence type="ECO:0000259" key="3">
    <source>
        <dbReference type="PROSITE" id="PS50048"/>
    </source>
</evidence>
<feature type="compositionally biased region" description="Polar residues" evidence="2">
    <location>
        <begin position="58"/>
        <end position="71"/>
    </location>
</feature>
<dbReference type="STRING" id="1262450.S3BSA4"/>
<dbReference type="GO" id="GO:0008270">
    <property type="term" value="F:zinc ion binding"/>
    <property type="evidence" value="ECO:0007669"/>
    <property type="project" value="InterPro"/>
</dbReference>
<dbReference type="CDD" id="cd00067">
    <property type="entry name" value="GAL4"/>
    <property type="match status" value="1"/>
</dbReference>
<feature type="region of interest" description="Disordered" evidence="2">
    <location>
        <begin position="51"/>
        <end position="76"/>
    </location>
</feature>
<feature type="domain" description="Zn(2)-C6 fungal-type" evidence="3">
    <location>
        <begin position="19"/>
        <end position="49"/>
    </location>
</feature>
<dbReference type="GO" id="GO:0000981">
    <property type="term" value="F:DNA-binding transcription factor activity, RNA polymerase II-specific"/>
    <property type="evidence" value="ECO:0007669"/>
    <property type="project" value="InterPro"/>
</dbReference>
<dbReference type="PROSITE" id="PS50048">
    <property type="entry name" value="ZN2_CY6_FUNGAL_2"/>
    <property type="match status" value="1"/>
</dbReference>
<reference evidence="4 5" key="1">
    <citation type="journal article" date="2013" name="BMC Genomics">
        <title>The genome and transcriptome of the pine saprophyte Ophiostoma piceae, and a comparison with the bark beetle-associated pine pathogen Grosmannia clavigera.</title>
        <authorList>
            <person name="Haridas S."/>
            <person name="Wang Y."/>
            <person name="Lim L."/>
            <person name="Massoumi Alamouti S."/>
            <person name="Jackman S."/>
            <person name="Docking R."/>
            <person name="Robertson G."/>
            <person name="Birol I."/>
            <person name="Bohlmann J."/>
            <person name="Breuil C."/>
        </authorList>
    </citation>
    <scope>NUCLEOTIDE SEQUENCE [LARGE SCALE GENOMIC DNA]</scope>
    <source>
        <strain evidence="4 5">UAMH 11346</strain>
    </source>
</reference>
<dbReference type="PANTHER" id="PTHR47657">
    <property type="entry name" value="STEROL REGULATORY ELEMENT-BINDING PROTEIN ECM22"/>
    <property type="match status" value="1"/>
</dbReference>
<keyword evidence="5" id="KW-1185">Reference proteome</keyword>
<evidence type="ECO:0000256" key="2">
    <source>
        <dbReference type="SAM" id="MobiDB-lite"/>
    </source>
</evidence>
<dbReference type="OrthoDB" id="5419315at2759"/>
<dbReference type="HOGENOM" id="CLU_042553_1_0_1"/>
<feature type="region of interest" description="Disordered" evidence="2">
    <location>
        <begin position="159"/>
        <end position="179"/>
    </location>
</feature>
<name>S3BSA4_OPHP1</name>
<dbReference type="eggNOG" id="ENOG502RX2T">
    <property type="taxonomic scope" value="Eukaryota"/>
</dbReference>